<name>A0A845DAB3_9BACT</name>
<comment type="caution">
    <text evidence="1">The sequence shown here is derived from an EMBL/GenBank/DDBJ whole genome shotgun (WGS) entry which is preliminary data.</text>
</comment>
<evidence type="ECO:0000313" key="1">
    <source>
        <dbReference type="EMBL" id="MYE38297.1"/>
    </source>
</evidence>
<dbReference type="SUPFAM" id="SSF69754">
    <property type="entry name" value="Ribosome binding protein Y (YfiA homologue)"/>
    <property type="match status" value="1"/>
</dbReference>
<dbReference type="Proteomes" id="UP000449092">
    <property type="component" value="Unassembled WGS sequence"/>
</dbReference>
<accession>A0A845DAB3</accession>
<dbReference type="InterPro" id="IPR003489">
    <property type="entry name" value="RHF/RaiA"/>
</dbReference>
<dbReference type="Gene3D" id="3.30.160.100">
    <property type="entry name" value="Ribosome hibernation promotion factor-like"/>
    <property type="match status" value="1"/>
</dbReference>
<protein>
    <submittedName>
        <fullName evidence="1">Ribosome-associated translation inhibitor RaiA</fullName>
    </submittedName>
</protein>
<gene>
    <name evidence="1" type="primary">raiA</name>
    <name evidence="1" type="ORF">F4X82_02140</name>
</gene>
<proteinExistence type="predicted"/>
<dbReference type="EMBL" id="VXOY01000018">
    <property type="protein sequence ID" value="MYE38297.1"/>
    <property type="molecule type" value="Genomic_DNA"/>
</dbReference>
<organism evidence="1 2">
    <name type="scientific">Candidatus Spechtbacteria bacterium SB0662_bin_43</name>
    <dbReference type="NCBI Taxonomy" id="2604897"/>
    <lineage>
        <taxon>Bacteria</taxon>
        <taxon>Candidatus Spechtiibacteriota</taxon>
    </lineage>
</organism>
<dbReference type="AlphaFoldDB" id="A0A845DAB3"/>
<dbReference type="InterPro" id="IPR036567">
    <property type="entry name" value="RHF-like"/>
</dbReference>
<reference evidence="1 2" key="1">
    <citation type="submission" date="2019-09" db="EMBL/GenBank/DDBJ databases">
        <title>Characterisation of the sponge microbiome using genome-centric metagenomics.</title>
        <authorList>
            <person name="Engelberts J.P."/>
            <person name="Robbins S.J."/>
            <person name="De Goeij J.M."/>
            <person name="Aranda M."/>
            <person name="Bell S.C."/>
            <person name="Webster N.S."/>
        </authorList>
    </citation>
    <scope>NUCLEOTIDE SEQUENCE [LARGE SCALE GENOMIC DNA]</scope>
    <source>
        <strain evidence="1">SB0662_bin_43</strain>
    </source>
</reference>
<sequence length="141" mass="16647">MNIQIKATEFDLTETLKEHIETRIGDLQKFIHSIEEQGGEGQRDPVEVFIELGRTHGGQKKGSDIYQAEIQFHLPHTERIVVRAESWDIHTAIDKARHEMKDRLLRHKGKQESKIRRARNLKCFIRFPFLYRRGNKSTDRD</sequence>
<dbReference type="NCBIfam" id="TIGR00741">
    <property type="entry name" value="yfiA"/>
    <property type="match status" value="1"/>
</dbReference>
<evidence type="ECO:0000313" key="2">
    <source>
        <dbReference type="Proteomes" id="UP000449092"/>
    </source>
</evidence>
<dbReference type="Pfam" id="PF02482">
    <property type="entry name" value="Ribosomal_S30AE"/>
    <property type="match status" value="1"/>
</dbReference>